<sequence length="76" mass="7866">MGAELASLEVLALLEAAGWEEFGFVGIEVIEGIEAEASTRWVPVDAPVSAGGMLRPYVSTVDASNARNGDNQSTAA</sequence>
<keyword evidence="2" id="KW-1185">Reference proteome</keyword>
<reference evidence="1 2" key="1">
    <citation type="journal article" date="2019" name="Int. J. Syst. Evol. Microbiol.">
        <title>The Global Catalogue of Microorganisms (GCM) 10K type strain sequencing project: providing services to taxonomists for standard genome sequencing and annotation.</title>
        <authorList>
            <consortium name="The Broad Institute Genomics Platform"/>
            <consortium name="The Broad Institute Genome Sequencing Center for Infectious Disease"/>
            <person name="Wu L."/>
            <person name="Ma J."/>
        </authorList>
    </citation>
    <scope>NUCLEOTIDE SEQUENCE [LARGE SCALE GENOMIC DNA]</scope>
    <source>
        <strain evidence="1 2">JCM 13244</strain>
    </source>
</reference>
<proteinExistence type="predicted"/>
<gene>
    <name evidence="1" type="ORF">GCM10009680_18560</name>
</gene>
<accession>A0ABN2GZG6</accession>
<comment type="caution">
    <text evidence="1">The sequence shown here is derived from an EMBL/GenBank/DDBJ whole genome shotgun (WGS) entry which is preliminary data.</text>
</comment>
<name>A0ABN2GZG6_9ACTN</name>
<evidence type="ECO:0000313" key="1">
    <source>
        <dbReference type="EMBL" id="GAA1679473.1"/>
    </source>
</evidence>
<evidence type="ECO:0000313" key="2">
    <source>
        <dbReference type="Proteomes" id="UP001499947"/>
    </source>
</evidence>
<dbReference type="Proteomes" id="UP001499947">
    <property type="component" value="Unassembled WGS sequence"/>
</dbReference>
<protein>
    <submittedName>
        <fullName evidence="1">Uncharacterized protein</fullName>
    </submittedName>
</protein>
<dbReference type="EMBL" id="BAAALR010000026">
    <property type="protein sequence ID" value="GAA1679473.1"/>
    <property type="molecule type" value="Genomic_DNA"/>
</dbReference>
<organism evidence="1 2">
    <name type="scientific">Streptomyces yatensis</name>
    <dbReference type="NCBI Taxonomy" id="155177"/>
    <lineage>
        <taxon>Bacteria</taxon>
        <taxon>Bacillati</taxon>
        <taxon>Actinomycetota</taxon>
        <taxon>Actinomycetes</taxon>
        <taxon>Kitasatosporales</taxon>
        <taxon>Streptomycetaceae</taxon>
        <taxon>Streptomyces</taxon>
        <taxon>Streptomyces violaceusniger group</taxon>
    </lineage>
</organism>